<comment type="function">
    <text evidence="9">May be involved in vascular wall and kidney homeostasis.</text>
</comment>
<keyword evidence="6" id="KW-0732">Signal</keyword>
<dbReference type="GO" id="GO:0006508">
    <property type="term" value="P:proteolysis"/>
    <property type="evidence" value="ECO:0007669"/>
    <property type="project" value="UniProtKB-KW"/>
</dbReference>
<evidence type="ECO:0000256" key="1">
    <source>
        <dbReference type="ARBA" id="ARBA00004613"/>
    </source>
</evidence>
<keyword evidence="8" id="KW-0325">Glycoprotein</keyword>
<evidence type="ECO:0000256" key="2">
    <source>
        <dbReference type="ARBA" id="ARBA00009431"/>
    </source>
</evidence>
<accession>A0A8J2MD85</accession>
<evidence type="ECO:0000256" key="4">
    <source>
        <dbReference type="ARBA" id="ARBA00022645"/>
    </source>
</evidence>
<keyword evidence="11" id="KW-1133">Transmembrane helix</keyword>
<dbReference type="Gene3D" id="3.40.50.1820">
    <property type="entry name" value="alpha/beta hydrolase"/>
    <property type="match status" value="2"/>
</dbReference>
<dbReference type="InterPro" id="IPR029058">
    <property type="entry name" value="AB_hydrolase_fold"/>
</dbReference>
<dbReference type="SUPFAM" id="SSF53474">
    <property type="entry name" value="alpha/beta-Hydrolases"/>
    <property type="match status" value="2"/>
</dbReference>
<keyword evidence="11" id="KW-0812">Transmembrane</keyword>
<dbReference type="InterPro" id="IPR018202">
    <property type="entry name" value="Ser_caboxypep_ser_AS"/>
</dbReference>
<organism evidence="12 13">
    <name type="scientific">Cotesia congregata</name>
    <name type="common">Parasitoid wasp</name>
    <name type="synonym">Apanteles congregatus</name>
    <dbReference type="NCBI Taxonomy" id="51543"/>
    <lineage>
        <taxon>Eukaryota</taxon>
        <taxon>Metazoa</taxon>
        <taxon>Ecdysozoa</taxon>
        <taxon>Arthropoda</taxon>
        <taxon>Hexapoda</taxon>
        <taxon>Insecta</taxon>
        <taxon>Pterygota</taxon>
        <taxon>Neoptera</taxon>
        <taxon>Endopterygota</taxon>
        <taxon>Hymenoptera</taxon>
        <taxon>Apocrita</taxon>
        <taxon>Ichneumonoidea</taxon>
        <taxon>Braconidae</taxon>
        <taxon>Microgastrinae</taxon>
        <taxon>Cotesia</taxon>
    </lineage>
</organism>
<dbReference type="PRINTS" id="PR00724">
    <property type="entry name" value="CRBOXYPTASEC"/>
</dbReference>
<evidence type="ECO:0000313" key="13">
    <source>
        <dbReference type="Proteomes" id="UP000786811"/>
    </source>
</evidence>
<evidence type="ECO:0000256" key="9">
    <source>
        <dbReference type="ARBA" id="ARBA00055847"/>
    </source>
</evidence>
<reference evidence="12" key="1">
    <citation type="submission" date="2021-04" db="EMBL/GenBank/DDBJ databases">
        <authorList>
            <person name="Chebbi M.A.C M."/>
        </authorList>
    </citation>
    <scope>NUCLEOTIDE SEQUENCE</scope>
</reference>
<dbReference type="Pfam" id="PF00450">
    <property type="entry name" value="Peptidase_S10"/>
    <property type="match status" value="2"/>
</dbReference>
<comment type="caution">
    <text evidence="12">The sequence shown here is derived from an EMBL/GenBank/DDBJ whole genome shotgun (WGS) entry which is preliminary data.</text>
</comment>
<gene>
    <name evidence="12" type="ORF">HICCMSTLAB_LOCUS3623</name>
</gene>
<dbReference type="AlphaFoldDB" id="A0A8J2MD85"/>
<evidence type="ECO:0000256" key="7">
    <source>
        <dbReference type="ARBA" id="ARBA00022801"/>
    </source>
</evidence>
<evidence type="ECO:0000256" key="8">
    <source>
        <dbReference type="ARBA" id="ARBA00023180"/>
    </source>
</evidence>
<keyword evidence="7 10" id="KW-0378">Hydrolase</keyword>
<dbReference type="Proteomes" id="UP000786811">
    <property type="component" value="Unassembled WGS sequence"/>
</dbReference>
<protein>
    <recommendedName>
        <fullName evidence="10">Carboxypeptidase</fullName>
        <ecNumber evidence="10">3.4.16.-</ecNumber>
    </recommendedName>
</protein>
<keyword evidence="5 10" id="KW-0645">Protease</keyword>
<dbReference type="EMBL" id="CAJNRD030001118">
    <property type="protein sequence ID" value="CAG5082671.1"/>
    <property type="molecule type" value="Genomic_DNA"/>
</dbReference>
<evidence type="ECO:0000313" key="12">
    <source>
        <dbReference type="EMBL" id="CAG5082671.1"/>
    </source>
</evidence>
<comment type="similarity">
    <text evidence="2 10">Belongs to the peptidase S10 family.</text>
</comment>
<evidence type="ECO:0000256" key="10">
    <source>
        <dbReference type="RuleBase" id="RU361156"/>
    </source>
</evidence>
<dbReference type="GO" id="GO:0004185">
    <property type="term" value="F:serine-type carboxypeptidase activity"/>
    <property type="evidence" value="ECO:0007669"/>
    <property type="project" value="UniProtKB-UniRule"/>
</dbReference>
<proteinExistence type="inferred from homology"/>
<keyword evidence="3" id="KW-0964">Secreted</keyword>
<evidence type="ECO:0000256" key="5">
    <source>
        <dbReference type="ARBA" id="ARBA00022670"/>
    </source>
</evidence>
<dbReference type="InterPro" id="IPR001563">
    <property type="entry name" value="Peptidase_S10"/>
</dbReference>
<dbReference type="PANTHER" id="PTHR11802">
    <property type="entry name" value="SERINE PROTEASE FAMILY S10 SERINE CARBOXYPEPTIDASE"/>
    <property type="match status" value="1"/>
</dbReference>
<comment type="subcellular location">
    <subcellularLocation>
        <location evidence="1">Secreted</location>
    </subcellularLocation>
</comment>
<evidence type="ECO:0000256" key="6">
    <source>
        <dbReference type="ARBA" id="ARBA00022729"/>
    </source>
</evidence>
<sequence length="882" mass="101144">MDDRFITLVIAQLDGIEGKTGFKTGNQDWGHVEVRPGAHMFWWLYYANPPSKSPFFNPFRKPLLIWLQGGPGAPSSAYGNFEEIGPLDVNLEKRNYSWVNDYNVLFIDSPVGTGFSYVDDDSKLPTDNQNISYDLIRFIKVFLEKIPSFQEVPTYILSESYGGKMATHFALYWSMVQKKGMIKSNLKGVGLGDSFISPVDIVVSYAPHLYFMGMVGYDCYGSIKDSANTVKNDIDSEKWTQAYKKFLNTIQVIRKCTNGIDFYNILEKTTPLRLSRSQYRSDSREQLKQSDFDQKLTTLMNGEVKKALGLNQPFYIRNNKIKTQLAKDYMKPVTDIVERILNETNLKVFVYNGQLDVVVPTVSTYMWVQKLNWSGAKAWKNSERSSLVIDNSIEGYVQGYKNFKMFWINRAGHMTPKDNYYAMNAILNLNLFLIMIWIVLVILLTPSSLYAMNIDEVGKKGFGPGKQDWGYVLVRPAAHMFWWLYYVNPPAMNSSIHFDVYTRPLIIWLQGGLGVSATSFGNFYELGPLDIDLKPRNYTWVSDYNILFIDNPVGTGFSFVDNNTAMAENNTQIAQDLLECIKSFLESVPKFKNVPTYIVAESYGGKIAVEFALLWFRAQSTTNITSKLKGIAIGDSPISFSKVVRSIPAYLLNMGLVDKTDFRKIKRFGDRIKTDVIRKEWADAYTNYKNMWNIIYDVTDNIDVYNILTPQNTSKESYCRYNFSHTQQQQQQKSINVSNIIQKLMENNVKKALNLSSTYNLMSSLVVVKLTNDFMKPVHHIVEKLLMETDLKIFVYTGQLDMVIPPSSTLAWMRKLKWKNALSWRTAPRFTLIINNVIEGFVKEFEKLKLFLIVRAGHLVSRDNPYALKAIIKDLTTDLPKD</sequence>
<dbReference type="FunFam" id="3.40.50.1820:FF:000075">
    <property type="entry name" value="Carboxypeptidase"/>
    <property type="match status" value="1"/>
</dbReference>
<name>A0A8J2MD85_COTCN</name>
<dbReference type="EC" id="3.4.16.-" evidence="10"/>
<keyword evidence="11" id="KW-0472">Membrane</keyword>
<evidence type="ECO:0000256" key="11">
    <source>
        <dbReference type="SAM" id="Phobius"/>
    </source>
</evidence>
<evidence type="ECO:0000256" key="3">
    <source>
        <dbReference type="ARBA" id="ARBA00022525"/>
    </source>
</evidence>
<keyword evidence="13" id="KW-1185">Reference proteome</keyword>
<feature type="non-terminal residue" evidence="12">
    <location>
        <position position="1"/>
    </location>
</feature>
<dbReference type="GO" id="GO:0005576">
    <property type="term" value="C:extracellular region"/>
    <property type="evidence" value="ECO:0007669"/>
    <property type="project" value="UniProtKB-SubCell"/>
</dbReference>
<dbReference type="PROSITE" id="PS00131">
    <property type="entry name" value="CARBOXYPEPT_SER_SER"/>
    <property type="match status" value="2"/>
</dbReference>
<dbReference type="OrthoDB" id="443318at2759"/>
<feature type="transmembrane region" description="Helical" evidence="11">
    <location>
        <begin position="420"/>
        <end position="444"/>
    </location>
</feature>
<keyword evidence="4 10" id="KW-0121">Carboxypeptidase</keyword>
<dbReference type="PANTHER" id="PTHR11802:SF3">
    <property type="entry name" value="RETINOID-INDUCIBLE SERINE CARBOXYPEPTIDASE"/>
    <property type="match status" value="1"/>
</dbReference>